<gene>
    <name evidence="3" type="ORF">A9D12_01050</name>
</gene>
<accession>A0A192D1Z3</accession>
<feature type="transmembrane region" description="Helical" evidence="2">
    <location>
        <begin position="6"/>
        <end position="29"/>
    </location>
</feature>
<organism evidence="3 4">
    <name type="scientific">Erythrobacter neustonensis</name>
    <dbReference type="NCBI Taxonomy" id="1112"/>
    <lineage>
        <taxon>Bacteria</taxon>
        <taxon>Pseudomonadati</taxon>
        <taxon>Pseudomonadota</taxon>
        <taxon>Alphaproteobacteria</taxon>
        <taxon>Sphingomonadales</taxon>
        <taxon>Erythrobacteraceae</taxon>
        <taxon>Erythrobacter/Porphyrobacter group</taxon>
        <taxon>Erythrobacter</taxon>
    </lineage>
</organism>
<name>A0A192D1Z3_9SPHN</name>
<dbReference type="KEGG" id="pns:A9D12_01050"/>
<keyword evidence="2" id="KW-1133">Transmembrane helix</keyword>
<keyword evidence="2" id="KW-0812">Transmembrane</keyword>
<evidence type="ECO:0000313" key="3">
    <source>
        <dbReference type="EMBL" id="ANK11764.1"/>
    </source>
</evidence>
<evidence type="ECO:0000256" key="1">
    <source>
        <dbReference type="SAM" id="Coils"/>
    </source>
</evidence>
<dbReference type="OrthoDB" id="7391494at2"/>
<evidence type="ECO:0000256" key="2">
    <source>
        <dbReference type="SAM" id="Phobius"/>
    </source>
</evidence>
<dbReference type="STRING" id="1112.A9D12_01050"/>
<keyword evidence="2" id="KW-0472">Membrane</keyword>
<dbReference type="EMBL" id="CP016033">
    <property type="protein sequence ID" value="ANK11764.1"/>
    <property type="molecule type" value="Genomic_DNA"/>
</dbReference>
<sequence length="122" mass="13209">MAPEVFLPYLGWIIGGGFALGALGIAASFQTTRMKIKNGYPLEGMWGQSLKPGSDKETAHRVTLLTQENAELRAELGAVKDRLVNVERIVTDGGYHLGAEIDALRDSARDRALEGLKDRGKA</sequence>
<feature type="coiled-coil region" evidence="1">
    <location>
        <begin position="62"/>
        <end position="89"/>
    </location>
</feature>
<dbReference type="Proteomes" id="UP000078263">
    <property type="component" value="Chromosome"/>
</dbReference>
<dbReference type="AlphaFoldDB" id="A0A192D1Z3"/>
<proteinExistence type="predicted"/>
<keyword evidence="4" id="KW-1185">Reference proteome</keyword>
<reference evidence="3 4" key="1">
    <citation type="submission" date="2016-05" db="EMBL/GenBank/DDBJ databases">
        <title>Compelete Genome Sequence of Bacteriochlorophyll-Synthesizing Bacterium Porphyrobacter neustonensis DSM 9434.</title>
        <authorList>
            <person name="Shi X.-L."/>
            <person name="Wu Y.-H."/>
            <person name="Cheng H."/>
            <person name="Xu L."/>
            <person name="Zhang X.-Q."/>
            <person name="Wang C.-S."/>
            <person name="Xu X.-W."/>
        </authorList>
    </citation>
    <scope>NUCLEOTIDE SEQUENCE [LARGE SCALE GENOMIC DNA]</scope>
    <source>
        <strain evidence="3 4">DSM 9434</strain>
    </source>
</reference>
<dbReference type="RefSeq" id="WP_068348866.1">
    <property type="nucleotide sequence ID" value="NZ_CP016033.1"/>
</dbReference>
<protein>
    <submittedName>
        <fullName evidence="3">Uncharacterized protein</fullName>
    </submittedName>
</protein>
<evidence type="ECO:0000313" key="4">
    <source>
        <dbReference type="Proteomes" id="UP000078263"/>
    </source>
</evidence>
<keyword evidence="1" id="KW-0175">Coiled coil</keyword>